<name>A0A401PP32_SCYTO</name>
<keyword evidence="2" id="KW-0964">Secreted</keyword>
<dbReference type="Gene3D" id="2.10.25.10">
    <property type="entry name" value="Laminin"/>
    <property type="match status" value="1"/>
</dbReference>
<evidence type="ECO:0000256" key="7">
    <source>
        <dbReference type="ARBA" id="ARBA00023157"/>
    </source>
</evidence>
<comment type="caution">
    <text evidence="11">The sequence shown here is derived from an EMBL/GenBank/DDBJ whole genome shotgun (WGS) entry which is preliminary data.</text>
</comment>
<accession>A0A401PP32</accession>
<keyword evidence="3" id="KW-0272">Extracellular matrix</keyword>
<evidence type="ECO:0000256" key="9">
    <source>
        <dbReference type="ARBA" id="ARBA00023292"/>
    </source>
</evidence>
<dbReference type="GO" id="GO:0009887">
    <property type="term" value="P:animal organ morphogenesis"/>
    <property type="evidence" value="ECO:0007669"/>
    <property type="project" value="TreeGrafter"/>
</dbReference>
<keyword evidence="12" id="KW-1185">Reference proteome</keyword>
<dbReference type="OMA" id="VIECLIM"/>
<evidence type="ECO:0000256" key="4">
    <source>
        <dbReference type="ARBA" id="ARBA00022729"/>
    </source>
</evidence>
<protein>
    <recommendedName>
        <fullName evidence="10">Laminin EGF-like domain-containing protein</fullName>
    </recommendedName>
</protein>
<dbReference type="Pfam" id="PF24973">
    <property type="entry name" value="EGF_LMN_ATRN"/>
    <property type="match status" value="1"/>
</dbReference>
<evidence type="ECO:0000256" key="5">
    <source>
        <dbReference type="ARBA" id="ARBA00022737"/>
    </source>
</evidence>
<evidence type="ECO:0000256" key="6">
    <source>
        <dbReference type="ARBA" id="ARBA00022869"/>
    </source>
</evidence>
<dbReference type="Proteomes" id="UP000288216">
    <property type="component" value="Unassembled WGS sequence"/>
</dbReference>
<dbReference type="PANTHER" id="PTHR10574">
    <property type="entry name" value="NETRIN/LAMININ-RELATED"/>
    <property type="match status" value="1"/>
</dbReference>
<dbReference type="GO" id="GO:0007411">
    <property type="term" value="P:axon guidance"/>
    <property type="evidence" value="ECO:0007669"/>
    <property type="project" value="TreeGrafter"/>
</dbReference>
<evidence type="ECO:0000256" key="3">
    <source>
        <dbReference type="ARBA" id="ARBA00022530"/>
    </source>
</evidence>
<dbReference type="STRING" id="75743.A0A401PP32"/>
<proteinExistence type="predicted"/>
<keyword evidence="4" id="KW-0732">Signal</keyword>
<dbReference type="GO" id="GO:0005201">
    <property type="term" value="F:extracellular matrix structural constituent"/>
    <property type="evidence" value="ECO:0007669"/>
    <property type="project" value="TreeGrafter"/>
</dbReference>
<dbReference type="SMART" id="SM00180">
    <property type="entry name" value="EGF_Lam"/>
    <property type="match status" value="1"/>
</dbReference>
<dbReference type="PANTHER" id="PTHR10574:SF445">
    <property type="entry name" value="LAMININ SUBUNIT ALPHA 3"/>
    <property type="match status" value="1"/>
</dbReference>
<dbReference type="FunFam" id="2.10.25.10:FF:000069">
    <property type="entry name" value="Laminin subunit alpha 1"/>
    <property type="match status" value="1"/>
</dbReference>
<dbReference type="OrthoDB" id="18487at2759"/>
<evidence type="ECO:0000259" key="10">
    <source>
        <dbReference type="PROSITE" id="PS01248"/>
    </source>
</evidence>
<reference evidence="11 12" key="1">
    <citation type="journal article" date="2018" name="Nat. Ecol. Evol.">
        <title>Shark genomes provide insights into elasmobranch evolution and the origin of vertebrates.</title>
        <authorList>
            <person name="Hara Y"/>
            <person name="Yamaguchi K"/>
            <person name="Onimaru K"/>
            <person name="Kadota M"/>
            <person name="Koyanagi M"/>
            <person name="Keeley SD"/>
            <person name="Tatsumi K"/>
            <person name="Tanaka K"/>
            <person name="Motone F"/>
            <person name="Kageyama Y"/>
            <person name="Nozu R"/>
            <person name="Adachi N"/>
            <person name="Nishimura O"/>
            <person name="Nakagawa R"/>
            <person name="Tanegashima C"/>
            <person name="Kiyatake I"/>
            <person name="Matsumoto R"/>
            <person name="Murakumo K"/>
            <person name="Nishida K"/>
            <person name="Terakita A"/>
            <person name="Kuratani S"/>
            <person name="Sato K"/>
            <person name="Hyodo S Kuraku.S."/>
        </authorList>
    </citation>
    <scope>NUCLEOTIDE SEQUENCE [LARGE SCALE GENOMIC DNA]</scope>
</reference>
<dbReference type="InterPro" id="IPR050440">
    <property type="entry name" value="Laminin/Netrin_ECM"/>
</dbReference>
<dbReference type="InterPro" id="IPR002049">
    <property type="entry name" value="LE_dom"/>
</dbReference>
<dbReference type="AlphaFoldDB" id="A0A401PP32"/>
<comment type="subcellular location">
    <subcellularLocation>
        <location evidence="1">Secreted</location>
        <location evidence="1">Extracellular space</location>
        <location evidence="1">Extracellular matrix</location>
        <location evidence="1">Basement membrane</location>
    </subcellularLocation>
</comment>
<dbReference type="PROSITE" id="PS01248">
    <property type="entry name" value="EGF_LAM_1"/>
    <property type="match status" value="1"/>
</dbReference>
<keyword evidence="8" id="KW-0325">Glycoprotein</keyword>
<sequence>MLIFAMPKTQKTHSTCHCHGHAKDCYYDAAVSHRRASVNSHGRYEGGGVCLNCQHNTAGINCERCAPFHYRPSGVPKEARDGCLRTFFL</sequence>
<dbReference type="SUPFAM" id="SSF57196">
    <property type="entry name" value="EGF/Laminin"/>
    <property type="match status" value="1"/>
</dbReference>
<keyword evidence="9" id="KW-0424">Laminin EGF-like domain</keyword>
<keyword evidence="7" id="KW-1015">Disulfide bond</keyword>
<gene>
    <name evidence="11" type="ORF">scyTo_0020835</name>
</gene>
<dbReference type="GO" id="GO:0005576">
    <property type="term" value="C:extracellular region"/>
    <property type="evidence" value="ECO:0007669"/>
    <property type="project" value="UniProtKB-ARBA"/>
</dbReference>
<dbReference type="GO" id="GO:0009888">
    <property type="term" value="P:tissue development"/>
    <property type="evidence" value="ECO:0007669"/>
    <property type="project" value="TreeGrafter"/>
</dbReference>
<feature type="domain" description="Laminin EGF-like" evidence="10">
    <location>
        <begin position="50"/>
        <end position="83"/>
    </location>
</feature>
<dbReference type="InterPro" id="IPR056863">
    <property type="entry name" value="LMN_ATRN_NET-like_EGF"/>
</dbReference>
<keyword evidence="6" id="KW-0084">Basement membrane</keyword>
<dbReference type="EMBL" id="BFAA01017447">
    <property type="protein sequence ID" value="GCB74892.1"/>
    <property type="molecule type" value="Genomic_DNA"/>
</dbReference>
<keyword evidence="5" id="KW-0677">Repeat</keyword>
<dbReference type="GO" id="GO:0005604">
    <property type="term" value="C:basement membrane"/>
    <property type="evidence" value="ECO:0007669"/>
    <property type="project" value="UniProtKB-SubCell"/>
</dbReference>
<evidence type="ECO:0000313" key="11">
    <source>
        <dbReference type="EMBL" id="GCB74892.1"/>
    </source>
</evidence>
<organism evidence="11 12">
    <name type="scientific">Scyliorhinus torazame</name>
    <name type="common">Cloudy catshark</name>
    <name type="synonym">Catulus torazame</name>
    <dbReference type="NCBI Taxonomy" id="75743"/>
    <lineage>
        <taxon>Eukaryota</taxon>
        <taxon>Metazoa</taxon>
        <taxon>Chordata</taxon>
        <taxon>Craniata</taxon>
        <taxon>Vertebrata</taxon>
        <taxon>Chondrichthyes</taxon>
        <taxon>Elasmobranchii</taxon>
        <taxon>Galeomorphii</taxon>
        <taxon>Galeoidea</taxon>
        <taxon>Carcharhiniformes</taxon>
        <taxon>Scyliorhinidae</taxon>
        <taxon>Scyliorhinus</taxon>
    </lineage>
</organism>
<evidence type="ECO:0000256" key="2">
    <source>
        <dbReference type="ARBA" id="ARBA00022525"/>
    </source>
</evidence>
<evidence type="ECO:0000256" key="1">
    <source>
        <dbReference type="ARBA" id="ARBA00004302"/>
    </source>
</evidence>
<evidence type="ECO:0000313" key="12">
    <source>
        <dbReference type="Proteomes" id="UP000288216"/>
    </source>
</evidence>
<evidence type="ECO:0000256" key="8">
    <source>
        <dbReference type="ARBA" id="ARBA00023180"/>
    </source>
</evidence>
<dbReference type="CDD" id="cd00055">
    <property type="entry name" value="EGF_Lam"/>
    <property type="match status" value="1"/>
</dbReference>